<gene>
    <name evidence="1" type="ORF">BEP19_14580</name>
</gene>
<dbReference type="OrthoDB" id="1707197at2"/>
<accession>A0A419SF35</accession>
<comment type="caution">
    <text evidence="1">The sequence shown here is derived from an EMBL/GenBank/DDBJ whole genome shotgun (WGS) entry which is preliminary data.</text>
</comment>
<dbReference type="EMBL" id="MCHY01000011">
    <property type="protein sequence ID" value="RKD21834.1"/>
    <property type="molecule type" value="Genomic_DNA"/>
</dbReference>
<reference evidence="1 2" key="1">
    <citation type="submission" date="2016-08" db="EMBL/GenBank/DDBJ databases">
        <title>Novel Firmicute Genomes.</title>
        <authorList>
            <person name="Poppleton D.I."/>
            <person name="Gribaldo S."/>
        </authorList>
    </citation>
    <scope>NUCLEOTIDE SEQUENCE [LARGE SCALE GENOMIC DNA]</scope>
    <source>
        <strain evidence="1 2">RAOx-1</strain>
    </source>
</reference>
<sequence>MRNRFPNTNEFIEIKKRLARVALEGGNAAFVARKNDYSPKTLNKWVHEYRDEVEEEMEQNKHDRIRVAIVA</sequence>
<dbReference type="GO" id="GO:0006313">
    <property type="term" value="P:DNA transposition"/>
    <property type="evidence" value="ECO:0007669"/>
    <property type="project" value="InterPro"/>
</dbReference>
<evidence type="ECO:0000313" key="1">
    <source>
        <dbReference type="EMBL" id="RKD21834.1"/>
    </source>
</evidence>
<dbReference type="AlphaFoldDB" id="A0A419SF35"/>
<dbReference type="InterPro" id="IPR010921">
    <property type="entry name" value="Trp_repressor/repl_initiator"/>
</dbReference>
<name>A0A419SF35_9BACL</name>
<protein>
    <recommendedName>
        <fullName evidence="3">Transposase</fullName>
    </recommendedName>
</protein>
<keyword evidence="2" id="KW-1185">Reference proteome</keyword>
<dbReference type="Proteomes" id="UP000284219">
    <property type="component" value="Unassembled WGS sequence"/>
</dbReference>
<dbReference type="GO" id="GO:0043565">
    <property type="term" value="F:sequence-specific DNA binding"/>
    <property type="evidence" value="ECO:0007669"/>
    <property type="project" value="InterPro"/>
</dbReference>
<dbReference type="GO" id="GO:0004803">
    <property type="term" value="F:transposase activity"/>
    <property type="evidence" value="ECO:0007669"/>
    <property type="project" value="InterPro"/>
</dbReference>
<proteinExistence type="predicted"/>
<dbReference type="RefSeq" id="WP_120190951.1">
    <property type="nucleotide sequence ID" value="NZ_MCHY01000011.1"/>
</dbReference>
<evidence type="ECO:0008006" key="3">
    <source>
        <dbReference type="Google" id="ProtNLM"/>
    </source>
</evidence>
<organism evidence="1 2">
    <name type="scientific">Ammoniphilus oxalaticus</name>
    <dbReference type="NCBI Taxonomy" id="66863"/>
    <lineage>
        <taxon>Bacteria</taxon>
        <taxon>Bacillati</taxon>
        <taxon>Bacillota</taxon>
        <taxon>Bacilli</taxon>
        <taxon>Bacillales</taxon>
        <taxon>Paenibacillaceae</taxon>
        <taxon>Aneurinibacillus group</taxon>
        <taxon>Ammoniphilus</taxon>
    </lineage>
</organism>
<dbReference type="SUPFAM" id="SSF48295">
    <property type="entry name" value="TrpR-like"/>
    <property type="match status" value="1"/>
</dbReference>
<evidence type="ECO:0000313" key="2">
    <source>
        <dbReference type="Proteomes" id="UP000284219"/>
    </source>
</evidence>